<evidence type="ECO:0000313" key="2">
    <source>
        <dbReference type="Proteomes" id="UP001054945"/>
    </source>
</evidence>
<reference evidence="1 2" key="1">
    <citation type="submission" date="2021-06" db="EMBL/GenBank/DDBJ databases">
        <title>Caerostris extrusa draft genome.</title>
        <authorList>
            <person name="Kono N."/>
            <person name="Arakawa K."/>
        </authorList>
    </citation>
    <scope>NUCLEOTIDE SEQUENCE [LARGE SCALE GENOMIC DNA]</scope>
</reference>
<name>A0AAV4YC08_CAEEX</name>
<dbReference type="AlphaFoldDB" id="A0AAV4YC08"/>
<proteinExistence type="predicted"/>
<comment type="caution">
    <text evidence="1">The sequence shown here is derived from an EMBL/GenBank/DDBJ whole genome shotgun (WGS) entry which is preliminary data.</text>
</comment>
<dbReference type="Proteomes" id="UP001054945">
    <property type="component" value="Unassembled WGS sequence"/>
</dbReference>
<organism evidence="1 2">
    <name type="scientific">Caerostris extrusa</name>
    <name type="common">Bark spider</name>
    <name type="synonym">Caerostris bankana</name>
    <dbReference type="NCBI Taxonomy" id="172846"/>
    <lineage>
        <taxon>Eukaryota</taxon>
        <taxon>Metazoa</taxon>
        <taxon>Ecdysozoa</taxon>
        <taxon>Arthropoda</taxon>
        <taxon>Chelicerata</taxon>
        <taxon>Arachnida</taxon>
        <taxon>Araneae</taxon>
        <taxon>Araneomorphae</taxon>
        <taxon>Entelegynae</taxon>
        <taxon>Araneoidea</taxon>
        <taxon>Araneidae</taxon>
        <taxon>Caerostris</taxon>
    </lineage>
</organism>
<evidence type="ECO:0000313" key="1">
    <source>
        <dbReference type="EMBL" id="GIZ04459.1"/>
    </source>
</evidence>
<dbReference type="EMBL" id="BPLR01001738">
    <property type="protein sequence ID" value="GIZ04459.1"/>
    <property type="molecule type" value="Genomic_DNA"/>
</dbReference>
<gene>
    <name evidence="1" type="ORF">CEXT_140541</name>
</gene>
<keyword evidence="2" id="KW-1185">Reference proteome</keyword>
<protein>
    <submittedName>
        <fullName evidence="1">Uncharacterized protein</fullName>
    </submittedName>
</protein>
<accession>A0AAV4YC08</accession>
<sequence length="112" mass="12376">MAAYSGQLHMLKFGLVVAFHGLTNGRLSIDQLKKSTYQCVKKEIKSLWDSGQTCIIPNSTAPATPKFPAVFSERSQVAWLLQKCPVSFSTLHRKRARSGSLMQLFPSSLSMG</sequence>